<evidence type="ECO:0000259" key="2">
    <source>
        <dbReference type="PROSITE" id="PS50076"/>
    </source>
</evidence>
<name>A0AAX6FK51_IRIPA</name>
<feature type="compositionally biased region" description="Polar residues" evidence="1">
    <location>
        <begin position="353"/>
        <end position="362"/>
    </location>
</feature>
<protein>
    <recommendedName>
        <fullName evidence="2">J domain-containing protein</fullName>
    </recommendedName>
</protein>
<dbReference type="PANTHER" id="PTHR47374">
    <property type="entry name" value="ENDOSOME ANTIGEN-LIKE PROTEIN, PUTATIVE (DUF3444)-RELATED"/>
    <property type="match status" value="1"/>
</dbReference>
<feature type="region of interest" description="Disordered" evidence="1">
    <location>
        <begin position="241"/>
        <end position="376"/>
    </location>
</feature>
<feature type="compositionally biased region" description="Basic and acidic residues" evidence="1">
    <location>
        <begin position="300"/>
        <end position="312"/>
    </location>
</feature>
<dbReference type="PRINTS" id="PR00625">
    <property type="entry name" value="JDOMAIN"/>
</dbReference>
<sequence length="955" mass="107037">MDCNKEEARRAKEIAERKMQNRDFIGAKKIVLKAQQLFPELENISQMLTVCEVHSCAAAVINGERDWYAILQVEQFADESSIKKQYRKLALQLHPDKNKFAGAEAAFKLIGEAHMTLSDRGKRHIYDNKRRVSVATVLPRQPSHQPTRPYFAQAQTGVPGNFASTATPQFVNINQQRSSASSSQSFWTVCPKCGQKYEYLRTLINRSLRCQRCLSNFTAHEWVNSTRPSNHAQNFKQEVPGQQSNMANPSSKAFHGNVAGAPTTQKSRSSSGMNVAHDGVGSASKENQDGMAGNSVFEKVNLEGGKKKESQVKRSAVNAKRKRGRKSVMTSSDSDSSTDSEDILSEEEIESPAEQSAGTSSGRYPRRSNRAKQNVTYSEAKVDDDFVSPKRLRKGGSSFNMAHGKDDSTDSDDVRNNKDAKDNVDSSPNDSPNPSSFSYPDPEFGNFEAERVESKFEVGQIWAVYDNLDAMPRYYARIREVCAGGFRLHFNWLEHNAISDTERAWTKTELPVASGNYRLGKSESTTSLQMFSHLMCWETGARRSTYNIYPRKGEVWALYKDWDLKWTSSADNHRLYEYDVVEVVSDFADSTDILVVHHLVKIEGFLSLFMPAIDKGTHRIPSTEVLRFSHKVPSYRLTGAEREGTLKGWLELDVASLPSGFADAFPSISLDNAALKSGKFEGTPVNPVKSEAAEEDAATHARSGDPKEQNGVAPSSDADGAGHLNSPSASPDPATIDYPRGEFHDFEEDTSIEKIKRGQIWALYSEVDQYPKYYAKIKSVAGSIVSYSWAELLPQRKADIIWSTKGLPCACGRFKVERKTESCDTTEIFSHMVHAIPGKRDQYDIYPRGGEVWALYKDWSIEWTQSDLEKCDYDVVEVLEHTGSVIRVLALTKVDDHDAVFMPEKKEVSQTFEIPAGESLRFSHQIPAFRLTDSDSSELQGYWELHSLSMPRKFL</sequence>
<dbReference type="PROSITE" id="PS50076">
    <property type="entry name" value="DNAJ_2"/>
    <property type="match status" value="1"/>
</dbReference>
<evidence type="ECO:0000256" key="1">
    <source>
        <dbReference type="SAM" id="MobiDB-lite"/>
    </source>
</evidence>
<dbReference type="EMBL" id="JANAVB010028196">
    <property type="protein sequence ID" value="KAJ6816699.1"/>
    <property type="molecule type" value="Genomic_DNA"/>
</dbReference>
<feature type="compositionally biased region" description="Acidic residues" evidence="1">
    <location>
        <begin position="336"/>
        <end position="351"/>
    </location>
</feature>
<feature type="compositionally biased region" description="Low complexity" evidence="1">
    <location>
        <begin position="425"/>
        <end position="442"/>
    </location>
</feature>
<dbReference type="Pfam" id="PF23551">
    <property type="entry name" value="Zn_ribbon_20"/>
    <property type="match status" value="1"/>
</dbReference>
<reference evidence="3" key="1">
    <citation type="journal article" date="2023" name="GigaByte">
        <title>Genome assembly of the bearded iris, Iris pallida Lam.</title>
        <authorList>
            <person name="Bruccoleri R.E."/>
            <person name="Oakeley E.J."/>
            <person name="Faust A.M.E."/>
            <person name="Altorfer M."/>
            <person name="Dessus-Babus S."/>
            <person name="Burckhardt D."/>
            <person name="Oertli M."/>
            <person name="Naumann U."/>
            <person name="Petersen F."/>
            <person name="Wong J."/>
        </authorList>
    </citation>
    <scope>NUCLEOTIDE SEQUENCE</scope>
    <source>
        <strain evidence="3">GSM-AAB239-AS_SAM_17_03QT</strain>
    </source>
</reference>
<feature type="region of interest" description="Disordered" evidence="1">
    <location>
        <begin position="388"/>
        <end position="444"/>
    </location>
</feature>
<feature type="region of interest" description="Disordered" evidence="1">
    <location>
        <begin position="680"/>
        <end position="743"/>
    </location>
</feature>
<dbReference type="SMART" id="SM00271">
    <property type="entry name" value="DnaJ"/>
    <property type="match status" value="1"/>
</dbReference>
<dbReference type="InterPro" id="IPR056988">
    <property type="entry name" value="Zn_ribbon_pln"/>
</dbReference>
<feature type="compositionally biased region" description="Basic and acidic residues" evidence="1">
    <location>
        <begin position="403"/>
        <end position="424"/>
    </location>
</feature>
<feature type="compositionally biased region" description="Polar residues" evidence="1">
    <location>
        <begin position="241"/>
        <end position="251"/>
    </location>
</feature>
<dbReference type="AlphaFoldDB" id="A0AAX6FK51"/>
<dbReference type="GO" id="GO:0005783">
    <property type="term" value="C:endoplasmic reticulum"/>
    <property type="evidence" value="ECO:0007669"/>
    <property type="project" value="UniProtKB-ARBA"/>
</dbReference>
<dbReference type="PANTHER" id="PTHR47374:SF6">
    <property type="entry name" value="ENDOSOME ANTIGEN-LIKE PROTEIN, PUTATIVE (DUF3444)-RELATED"/>
    <property type="match status" value="1"/>
</dbReference>
<feature type="compositionally biased region" description="Basic and acidic residues" evidence="1">
    <location>
        <begin position="697"/>
        <end position="708"/>
    </location>
</feature>
<feature type="compositionally biased region" description="Polar residues" evidence="1">
    <location>
        <begin position="262"/>
        <end position="273"/>
    </location>
</feature>
<reference evidence="3" key="2">
    <citation type="submission" date="2023-04" db="EMBL/GenBank/DDBJ databases">
        <authorList>
            <person name="Bruccoleri R.E."/>
            <person name="Oakeley E.J."/>
            <person name="Faust A.-M."/>
            <person name="Dessus-Babus S."/>
            <person name="Altorfer M."/>
            <person name="Burckhardt D."/>
            <person name="Oertli M."/>
            <person name="Naumann U."/>
            <person name="Petersen F."/>
            <person name="Wong J."/>
        </authorList>
    </citation>
    <scope>NUCLEOTIDE SEQUENCE</scope>
    <source>
        <strain evidence="3">GSM-AAB239-AS_SAM_17_03QT</strain>
        <tissue evidence="3">Leaf</tissue>
    </source>
</reference>
<gene>
    <name evidence="3" type="ORF">M6B38_415355</name>
</gene>
<dbReference type="CDD" id="cd06257">
    <property type="entry name" value="DnaJ"/>
    <property type="match status" value="1"/>
</dbReference>
<proteinExistence type="predicted"/>
<dbReference type="Gene3D" id="1.10.287.110">
    <property type="entry name" value="DnaJ domain"/>
    <property type="match status" value="1"/>
</dbReference>
<dbReference type="SUPFAM" id="SSF46565">
    <property type="entry name" value="Chaperone J-domain"/>
    <property type="match status" value="1"/>
</dbReference>
<dbReference type="InterPro" id="IPR036869">
    <property type="entry name" value="J_dom_sf"/>
</dbReference>
<organism evidence="3 4">
    <name type="scientific">Iris pallida</name>
    <name type="common">Sweet iris</name>
    <dbReference type="NCBI Taxonomy" id="29817"/>
    <lineage>
        <taxon>Eukaryota</taxon>
        <taxon>Viridiplantae</taxon>
        <taxon>Streptophyta</taxon>
        <taxon>Embryophyta</taxon>
        <taxon>Tracheophyta</taxon>
        <taxon>Spermatophyta</taxon>
        <taxon>Magnoliopsida</taxon>
        <taxon>Liliopsida</taxon>
        <taxon>Asparagales</taxon>
        <taxon>Iridaceae</taxon>
        <taxon>Iridoideae</taxon>
        <taxon>Irideae</taxon>
        <taxon>Iris</taxon>
    </lineage>
</organism>
<evidence type="ECO:0000313" key="4">
    <source>
        <dbReference type="Proteomes" id="UP001140949"/>
    </source>
</evidence>
<feature type="domain" description="J" evidence="2">
    <location>
        <begin position="66"/>
        <end position="130"/>
    </location>
</feature>
<dbReference type="Pfam" id="PF11926">
    <property type="entry name" value="DUF3444"/>
    <property type="match status" value="2"/>
</dbReference>
<comment type="caution">
    <text evidence="3">The sequence shown here is derived from an EMBL/GenBank/DDBJ whole genome shotgun (WGS) entry which is preliminary data.</text>
</comment>
<dbReference type="InterPro" id="IPR024593">
    <property type="entry name" value="DUF3444"/>
</dbReference>
<dbReference type="InterPro" id="IPR001623">
    <property type="entry name" value="DnaJ_domain"/>
</dbReference>
<keyword evidence="4" id="KW-1185">Reference proteome</keyword>
<dbReference type="Pfam" id="PF00226">
    <property type="entry name" value="DnaJ"/>
    <property type="match status" value="1"/>
</dbReference>
<evidence type="ECO:0000313" key="3">
    <source>
        <dbReference type="EMBL" id="KAJ6816699.1"/>
    </source>
</evidence>
<dbReference type="Proteomes" id="UP001140949">
    <property type="component" value="Unassembled WGS sequence"/>
</dbReference>
<accession>A0AAX6FK51</accession>